<comment type="caution">
    <text evidence="5">The sequence shown here is derived from an EMBL/GenBank/DDBJ whole genome shotgun (WGS) entry which is preliminary data.</text>
</comment>
<organism evidence="5 6">
    <name type="scientific">Mycena chlorophos</name>
    <name type="common">Agaric fungus</name>
    <name type="synonym">Agaricus chlorophos</name>
    <dbReference type="NCBI Taxonomy" id="658473"/>
    <lineage>
        <taxon>Eukaryota</taxon>
        <taxon>Fungi</taxon>
        <taxon>Dikarya</taxon>
        <taxon>Basidiomycota</taxon>
        <taxon>Agaricomycotina</taxon>
        <taxon>Agaricomycetes</taxon>
        <taxon>Agaricomycetidae</taxon>
        <taxon>Agaricales</taxon>
        <taxon>Marasmiineae</taxon>
        <taxon>Mycenaceae</taxon>
        <taxon>Mycena</taxon>
    </lineage>
</organism>
<evidence type="ECO:0000313" key="6">
    <source>
        <dbReference type="Proteomes" id="UP000613580"/>
    </source>
</evidence>
<evidence type="ECO:0000313" key="5">
    <source>
        <dbReference type="EMBL" id="KAF7322289.1"/>
    </source>
</evidence>
<dbReference type="Proteomes" id="UP000613580">
    <property type="component" value="Unassembled WGS sequence"/>
</dbReference>
<evidence type="ECO:0000256" key="2">
    <source>
        <dbReference type="PROSITE-ProRule" id="PRU00047"/>
    </source>
</evidence>
<sequence>MLLADVMLLAERMASRAEVDTARLDSTDADSRVAGLEREIESLKTTLARTQYDERAAHHEALDTLARLSAEDDPADIFELGSGGVLVYDPAQSQTPGPPSRATSRRSVLLAEATCHYCRMSGHLLRDCPTKKTHYEESMVTDVDRHLRLANGDFIPKGAGSAAERVERYWSTRARMMNSHLVNERIDAQASGPVADWDEVPIDSAPVVDEFDALRDDVRTLRAQIARFEEDLQHARHRDLDPDPHWDSWVPPADMSAPVDEFDVLRDEIRTLRAGISRLENHWRFENLSDSVDGSFPKSLVDVKPFREKLFDLPDSFGETPSQFVAAMGHW</sequence>
<dbReference type="InterPro" id="IPR036875">
    <property type="entry name" value="Znf_CCHC_sf"/>
</dbReference>
<dbReference type="SUPFAM" id="SSF57756">
    <property type="entry name" value="Retrovirus zinc finger-like domains"/>
    <property type="match status" value="1"/>
</dbReference>
<feature type="coiled-coil region" evidence="3">
    <location>
        <begin position="211"/>
        <end position="238"/>
    </location>
</feature>
<protein>
    <recommendedName>
        <fullName evidence="4">CCHC-type domain-containing protein</fullName>
    </recommendedName>
</protein>
<dbReference type="AlphaFoldDB" id="A0A8H6WKR9"/>
<keyword evidence="6" id="KW-1185">Reference proteome</keyword>
<dbReference type="PROSITE" id="PS50158">
    <property type="entry name" value="ZF_CCHC"/>
    <property type="match status" value="1"/>
</dbReference>
<proteinExistence type="predicted"/>
<keyword evidence="1" id="KW-0507">mRNA processing</keyword>
<dbReference type="InterPro" id="IPR001878">
    <property type="entry name" value="Znf_CCHC"/>
</dbReference>
<evidence type="ECO:0000256" key="1">
    <source>
        <dbReference type="ARBA" id="ARBA00022664"/>
    </source>
</evidence>
<accession>A0A8H6WKR9</accession>
<keyword evidence="2" id="KW-0862">Zinc</keyword>
<gene>
    <name evidence="5" type="ORF">HMN09_00006500</name>
</gene>
<dbReference type="GO" id="GO:0008270">
    <property type="term" value="F:zinc ion binding"/>
    <property type="evidence" value="ECO:0007669"/>
    <property type="project" value="UniProtKB-KW"/>
</dbReference>
<reference evidence="5" key="1">
    <citation type="submission" date="2020-05" db="EMBL/GenBank/DDBJ databases">
        <title>Mycena genomes resolve the evolution of fungal bioluminescence.</title>
        <authorList>
            <person name="Tsai I.J."/>
        </authorList>
    </citation>
    <scope>NUCLEOTIDE SEQUENCE</scope>
    <source>
        <strain evidence="5">110903Hualien_Pintung</strain>
    </source>
</reference>
<keyword evidence="2" id="KW-0479">Metal-binding</keyword>
<feature type="domain" description="CCHC-type" evidence="4">
    <location>
        <begin position="115"/>
        <end position="129"/>
    </location>
</feature>
<keyword evidence="3" id="KW-0175">Coiled coil</keyword>
<dbReference type="GO" id="GO:0003676">
    <property type="term" value="F:nucleic acid binding"/>
    <property type="evidence" value="ECO:0007669"/>
    <property type="project" value="InterPro"/>
</dbReference>
<evidence type="ECO:0000256" key="3">
    <source>
        <dbReference type="SAM" id="Coils"/>
    </source>
</evidence>
<name>A0A8H6WKR9_MYCCL</name>
<dbReference type="GO" id="GO:0006397">
    <property type="term" value="P:mRNA processing"/>
    <property type="evidence" value="ECO:0007669"/>
    <property type="project" value="UniProtKB-KW"/>
</dbReference>
<keyword evidence="2" id="KW-0863">Zinc-finger</keyword>
<dbReference type="EMBL" id="JACAZE010000001">
    <property type="protein sequence ID" value="KAF7322289.1"/>
    <property type="molecule type" value="Genomic_DNA"/>
</dbReference>
<evidence type="ECO:0000259" key="4">
    <source>
        <dbReference type="PROSITE" id="PS50158"/>
    </source>
</evidence>
<dbReference type="Gene3D" id="4.10.60.10">
    <property type="entry name" value="Zinc finger, CCHC-type"/>
    <property type="match status" value="1"/>
</dbReference>